<keyword evidence="1" id="KW-0812">Transmembrane</keyword>
<feature type="transmembrane region" description="Helical" evidence="1">
    <location>
        <begin position="12"/>
        <end position="29"/>
    </location>
</feature>
<name>A0A0A2GV59_9FLAO</name>
<keyword evidence="3" id="KW-1185">Reference proteome</keyword>
<dbReference type="KEGG" id="ddo:I597_0874"/>
<proteinExistence type="predicted"/>
<keyword evidence="1" id="KW-1133">Transmembrane helix</keyword>
<protein>
    <recommendedName>
        <fullName evidence="4">Transmembrane protein</fullName>
    </recommendedName>
</protein>
<evidence type="ECO:0000313" key="2">
    <source>
        <dbReference type="EMBL" id="KGO07137.1"/>
    </source>
</evidence>
<feature type="transmembrane region" description="Helical" evidence="1">
    <location>
        <begin position="264"/>
        <end position="280"/>
    </location>
</feature>
<feature type="transmembrane region" description="Helical" evidence="1">
    <location>
        <begin position="216"/>
        <end position="233"/>
    </location>
</feature>
<evidence type="ECO:0000256" key="1">
    <source>
        <dbReference type="SAM" id="Phobius"/>
    </source>
</evidence>
<dbReference type="OrthoDB" id="1121314at2"/>
<evidence type="ECO:0000313" key="3">
    <source>
        <dbReference type="Proteomes" id="UP000030140"/>
    </source>
</evidence>
<dbReference type="AlphaFoldDB" id="A0A0A2GV59"/>
<dbReference type="Proteomes" id="UP000030140">
    <property type="component" value="Unassembled WGS sequence"/>
</dbReference>
<keyword evidence="1" id="KW-0472">Membrane</keyword>
<feature type="transmembrane region" description="Helical" evidence="1">
    <location>
        <begin position="126"/>
        <end position="154"/>
    </location>
</feature>
<organism evidence="2 3">
    <name type="scientific">Dokdonia donghaensis DSW-1</name>
    <dbReference type="NCBI Taxonomy" id="1300343"/>
    <lineage>
        <taxon>Bacteria</taxon>
        <taxon>Pseudomonadati</taxon>
        <taxon>Bacteroidota</taxon>
        <taxon>Flavobacteriia</taxon>
        <taxon>Flavobacteriales</taxon>
        <taxon>Flavobacteriaceae</taxon>
        <taxon>Dokdonia</taxon>
    </lineage>
</organism>
<feature type="transmembrane region" description="Helical" evidence="1">
    <location>
        <begin position="286"/>
        <end position="309"/>
    </location>
</feature>
<comment type="caution">
    <text evidence="2">The sequence shown here is derived from an EMBL/GenBank/DDBJ whole genome shotgun (WGS) entry which is preliminary data.</text>
</comment>
<dbReference type="EMBL" id="JSAQ01000001">
    <property type="protein sequence ID" value="KGO07137.1"/>
    <property type="molecule type" value="Genomic_DNA"/>
</dbReference>
<feature type="transmembrane region" description="Helical" evidence="1">
    <location>
        <begin position="239"/>
        <end position="257"/>
    </location>
</feature>
<gene>
    <name evidence="2" type="ORF">NV36_10005</name>
</gene>
<accession>A0A0A2GV59</accession>
<feature type="transmembrane region" description="Helical" evidence="1">
    <location>
        <begin position="160"/>
        <end position="177"/>
    </location>
</feature>
<sequence length="320" mass="36726">MPRLSHKATQLLWATLKILIVLLAGYFIYDKLDRGDLRSLQFQLSEINTSSLYLYIIIILLFTVANWFFEIKKWQTLVSIYRLVRFRESAIQTLTAHLVGFVTPAKAGDYGAKALYYPKEQRKQILFLNFIGNMYQLLATLIFGSIGLGIIAFFTSGTAIFFWSLSIFMALVLYQILPKILRSVHWTLKGNPWYKIKKYWKSIAAPIKKKVRLFSFIRYIIFAHQFYLILYVLGATTSYPFVMACICATYLVSSLIPVMQLLDVVVRGGVAVLIFGWFTIPEEIVLSTVLLMWLLNVVVPLLPGAYFLLVQKPISTIKTV</sequence>
<dbReference type="RefSeq" id="WP_035326803.1">
    <property type="nucleotide sequence ID" value="NZ_CP015125.1"/>
</dbReference>
<reference evidence="2 3" key="1">
    <citation type="submission" date="2014-10" db="EMBL/GenBank/DDBJ databases">
        <title>Draft genome sequence of the proteorhodopsin-containing marine bacterium Dokdonia donghaensis.</title>
        <authorList>
            <person name="Gomez-Consarnau L."/>
            <person name="Gonzalez J.M."/>
            <person name="Riedel T."/>
            <person name="Jaenicke S."/>
            <person name="Wagner-Doebler I."/>
            <person name="Fuhrman J.A."/>
        </authorList>
    </citation>
    <scope>NUCLEOTIDE SEQUENCE [LARGE SCALE GENOMIC DNA]</scope>
    <source>
        <strain evidence="2 3">DSW-1</strain>
    </source>
</reference>
<dbReference type="PATRIC" id="fig|1300343.5.peg.885"/>
<feature type="transmembrane region" description="Helical" evidence="1">
    <location>
        <begin position="52"/>
        <end position="69"/>
    </location>
</feature>
<evidence type="ECO:0008006" key="4">
    <source>
        <dbReference type="Google" id="ProtNLM"/>
    </source>
</evidence>